<dbReference type="EnsemblMetazoa" id="Aqu2.1.22626_001">
    <property type="protein sequence ID" value="Aqu2.1.22626_001"/>
    <property type="gene ID" value="Aqu2.1.22626"/>
</dbReference>
<evidence type="ECO:0000313" key="1">
    <source>
        <dbReference type="EnsemblMetazoa" id="Aqu2.1.22626_001"/>
    </source>
</evidence>
<proteinExistence type="predicted"/>
<protein>
    <recommendedName>
        <fullName evidence="2">DUF5641 domain-containing protein</fullName>
    </recommendedName>
</protein>
<name>A0A1X7U584_AMPQE</name>
<reference evidence="1" key="1">
    <citation type="submission" date="2017-05" db="UniProtKB">
        <authorList>
            <consortium name="EnsemblMetazoa"/>
        </authorList>
    </citation>
    <scope>IDENTIFICATION</scope>
</reference>
<dbReference type="InParanoid" id="A0A1X7U584"/>
<sequence>LLTVVTEVEMIVNLQPLSYVSQDDLEEPVTPSHLLIGRRVLSFPDTLCYDGDDEDYNATPQLLSKRMKYLNRTIDQFWSRWKG</sequence>
<dbReference type="AlphaFoldDB" id="A0A1X7U584"/>
<organism evidence="1">
    <name type="scientific">Amphimedon queenslandica</name>
    <name type="common">Sponge</name>
    <dbReference type="NCBI Taxonomy" id="400682"/>
    <lineage>
        <taxon>Eukaryota</taxon>
        <taxon>Metazoa</taxon>
        <taxon>Porifera</taxon>
        <taxon>Demospongiae</taxon>
        <taxon>Heteroscleromorpha</taxon>
        <taxon>Haplosclerida</taxon>
        <taxon>Niphatidae</taxon>
        <taxon>Amphimedon</taxon>
    </lineage>
</organism>
<accession>A0A1X7U584</accession>
<evidence type="ECO:0008006" key="2">
    <source>
        <dbReference type="Google" id="ProtNLM"/>
    </source>
</evidence>